<feature type="transmembrane region" description="Helical" evidence="9">
    <location>
        <begin position="75"/>
        <end position="97"/>
    </location>
</feature>
<accession>A0A183GMC7</accession>
<feature type="transmembrane region" description="Helical" evidence="9">
    <location>
        <begin position="109"/>
        <end position="129"/>
    </location>
</feature>
<feature type="transmembrane region" description="Helical" evidence="9">
    <location>
        <begin position="181"/>
        <end position="204"/>
    </location>
</feature>
<evidence type="ECO:0000256" key="10">
    <source>
        <dbReference type="SAM" id="MobiDB-lite"/>
    </source>
</evidence>
<evidence type="ECO:0000313" key="12">
    <source>
        <dbReference type="Proteomes" id="UP000050761"/>
    </source>
</evidence>
<organism evidence="12 13">
    <name type="scientific">Heligmosomoides polygyrus</name>
    <name type="common">Parasitic roundworm</name>
    <dbReference type="NCBI Taxonomy" id="6339"/>
    <lineage>
        <taxon>Eukaryota</taxon>
        <taxon>Metazoa</taxon>
        <taxon>Ecdysozoa</taxon>
        <taxon>Nematoda</taxon>
        <taxon>Chromadorea</taxon>
        <taxon>Rhabditida</taxon>
        <taxon>Rhabditina</taxon>
        <taxon>Rhabditomorpha</taxon>
        <taxon>Strongyloidea</taxon>
        <taxon>Heligmosomidae</taxon>
        <taxon>Heligmosomoides</taxon>
    </lineage>
</organism>
<evidence type="ECO:0000256" key="2">
    <source>
        <dbReference type="ARBA" id="ARBA00004651"/>
    </source>
</evidence>
<feature type="region of interest" description="Disordered" evidence="10">
    <location>
        <begin position="226"/>
        <end position="248"/>
    </location>
</feature>
<comment type="caution">
    <text evidence="9">Lacks conserved residue(s) required for the propagation of feature annotation.</text>
</comment>
<gene>
    <name evidence="11" type="ORF">HPBE_LOCUS23847</name>
</gene>
<reference evidence="13" key="2">
    <citation type="submission" date="2019-09" db="UniProtKB">
        <authorList>
            <consortium name="WormBaseParasite"/>
        </authorList>
    </citation>
    <scope>IDENTIFICATION</scope>
</reference>
<accession>A0A3P8H3M8</accession>
<comment type="catalytic activity">
    <reaction evidence="1 9">
        <text>riboflavin(in) = riboflavin(out)</text>
        <dbReference type="Rhea" id="RHEA:35015"/>
        <dbReference type="ChEBI" id="CHEBI:57986"/>
    </reaction>
</comment>
<reference evidence="11 12" key="1">
    <citation type="submission" date="2018-11" db="EMBL/GenBank/DDBJ databases">
        <authorList>
            <consortium name="Pathogen Informatics"/>
        </authorList>
    </citation>
    <scope>NUCLEOTIDE SEQUENCE [LARGE SCALE GENOMIC DNA]</scope>
</reference>
<sequence>MAVSKLVFILVVIFGSTSWMGTNSIWMQLPLLTADLPEGWGLPSFLAAVVQIACIGPIVYSILHKGCQSVTVPTVPLITAFLILASLCQLSLVFAWRWTTPIGGREYSVALYLLLFGLALVNATSNVLFMPFMAQFHRAYLNAYFVGMGFSSLIPSLLSLVQGAGKYECEGLVPLFAPPQFSASSFFFVIFVWTVTATVAFEVLCRLDEHKKSHDYMFSHKNTDSSALESTPLKQSKLKSPESAPLTEVEDEQTTEVFLGPYHMRYDVRTHVVVQVDVKDPVAESPTISRSSYAVVLIATALVNAQMNGIIPSVQSYAALPYSQVFFHCALF</sequence>
<dbReference type="InterPro" id="IPR009357">
    <property type="entry name" value="Riboflavin_transptr"/>
</dbReference>
<dbReference type="GO" id="GO:0032217">
    <property type="term" value="F:riboflavin transmembrane transporter activity"/>
    <property type="evidence" value="ECO:0007669"/>
    <property type="project" value="UniProtKB-UniRule"/>
</dbReference>
<dbReference type="PANTHER" id="PTHR12929:SF10">
    <property type="entry name" value="RIBOFLAVIN TRANSPORTER"/>
    <property type="match status" value="1"/>
</dbReference>
<dbReference type="AlphaFoldDB" id="A0A183GMC7"/>
<evidence type="ECO:0000256" key="9">
    <source>
        <dbReference type="RuleBase" id="RU368035"/>
    </source>
</evidence>
<evidence type="ECO:0000256" key="3">
    <source>
        <dbReference type="ARBA" id="ARBA00006366"/>
    </source>
</evidence>
<dbReference type="Proteomes" id="UP000050761">
    <property type="component" value="Unassembled WGS sequence"/>
</dbReference>
<evidence type="ECO:0000256" key="6">
    <source>
        <dbReference type="ARBA" id="ARBA00022692"/>
    </source>
</evidence>
<comment type="function">
    <text evidence="9">Plasma membrane transporter mediating the uptake by cells of the water soluble vitamin B2/riboflavin that plays a key role in biochemical oxidation-reduction reactions of the carbohydrate, lipid, and amino acid metabolism.</text>
</comment>
<dbReference type="Pfam" id="PF06237">
    <property type="entry name" value="SLC52_ribofla_tr"/>
    <property type="match status" value="1"/>
</dbReference>
<keyword evidence="12" id="KW-1185">Reference proteome</keyword>
<keyword evidence="8 9" id="KW-0472">Membrane</keyword>
<proteinExistence type="inferred from homology"/>
<evidence type="ECO:0000313" key="11">
    <source>
        <dbReference type="EMBL" id="VDP41389.1"/>
    </source>
</evidence>
<keyword evidence="4 9" id="KW-0813">Transport</keyword>
<dbReference type="GO" id="GO:0005886">
    <property type="term" value="C:plasma membrane"/>
    <property type="evidence" value="ECO:0007669"/>
    <property type="project" value="UniProtKB-SubCell"/>
</dbReference>
<comment type="similarity">
    <text evidence="3 9">Belongs to the riboflavin transporter family.</text>
</comment>
<dbReference type="WBParaSite" id="HPBE_0002384701-mRNA-1">
    <property type="protein sequence ID" value="HPBE_0002384701-mRNA-1"/>
    <property type="gene ID" value="HPBE_0002384701"/>
</dbReference>
<keyword evidence="7 9" id="KW-1133">Transmembrane helix</keyword>
<feature type="transmembrane region" description="Helical" evidence="9">
    <location>
        <begin position="44"/>
        <end position="63"/>
    </location>
</feature>
<name>A0A183GMC7_HELPZ</name>
<evidence type="ECO:0000256" key="5">
    <source>
        <dbReference type="ARBA" id="ARBA00022475"/>
    </source>
</evidence>
<evidence type="ECO:0000256" key="8">
    <source>
        <dbReference type="ARBA" id="ARBA00023136"/>
    </source>
</evidence>
<evidence type="ECO:0000313" key="13">
    <source>
        <dbReference type="WBParaSite" id="HPBE_0002384701-mRNA-1"/>
    </source>
</evidence>
<comment type="subcellular location">
    <subcellularLocation>
        <location evidence="2 9">Cell membrane</location>
        <topology evidence="2 9">Multi-pass membrane protein</topology>
    </subcellularLocation>
</comment>
<dbReference type="PANTHER" id="PTHR12929">
    <property type="entry name" value="SOLUTE CARRIER FAMILY 52"/>
    <property type="match status" value="1"/>
</dbReference>
<keyword evidence="5 9" id="KW-1003">Cell membrane</keyword>
<evidence type="ECO:0000256" key="1">
    <source>
        <dbReference type="ARBA" id="ARBA00000215"/>
    </source>
</evidence>
<feature type="transmembrane region" description="Helical" evidence="9">
    <location>
        <begin position="141"/>
        <end position="161"/>
    </location>
</feature>
<keyword evidence="6 9" id="KW-0812">Transmembrane</keyword>
<evidence type="ECO:0000256" key="7">
    <source>
        <dbReference type="ARBA" id="ARBA00022989"/>
    </source>
</evidence>
<evidence type="ECO:0000256" key="4">
    <source>
        <dbReference type="ARBA" id="ARBA00022448"/>
    </source>
</evidence>
<dbReference type="EMBL" id="UZAH01035545">
    <property type="protein sequence ID" value="VDP41389.1"/>
    <property type="molecule type" value="Genomic_DNA"/>
</dbReference>
<dbReference type="OrthoDB" id="9995836at2759"/>
<protein>
    <recommendedName>
        <fullName evidence="9">Riboflavin transporter</fullName>
    </recommendedName>
</protein>